<dbReference type="Gene3D" id="1.25.40.10">
    <property type="entry name" value="Tetratricopeptide repeat domain"/>
    <property type="match status" value="1"/>
</dbReference>
<accession>A0A517YIP1</accession>
<evidence type="ECO:0000313" key="7">
    <source>
        <dbReference type="Proteomes" id="UP000315017"/>
    </source>
</evidence>
<gene>
    <name evidence="6" type="ORF">ETAA8_52220</name>
</gene>
<dbReference type="AlphaFoldDB" id="A0A517YIP1"/>
<evidence type="ECO:0000256" key="2">
    <source>
        <dbReference type="PROSITE-ProRule" id="PRU00339"/>
    </source>
</evidence>
<dbReference type="InterPro" id="IPR019734">
    <property type="entry name" value="TPR_rpt"/>
</dbReference>
<dbReference type="Pfam" id="PF13435">
    <property type="entry name" value="Cytochrome_C554"/>
    <property type="match status" value="1"/>
</dbReference>
<dbReference type="PANTHER" id="PTHR35038">
    <property type="entry name" value="DISSIMILATORY SULFITE REDUCTASE SIRA"/>
    <property type="match status" value="1"/>
</dbReference>
<name>A0A517YIP1_9BACT</name>
<dbReference type="InterPro" id="IPR011990">
    <property type="entry name" value="TPR-like_helical_dom_sf"/>
</dbReference>
<dbReference type="Pfam" id="PF13646">
    <property type="entry name" value="HEAT_2"/>
    <property type="match status" value="1"/>
</dbReference>
<dbReference type="Gene3D" id="1.25.10.10">
    <property type="entry name" value="Leucine-rich Repeat Variant"/>
    <property type="match status" value="1"/>
</dbReference>
<sequence length="832" mass="93261">MSRRQRAAESTTARATAPRRALSRSFWIWLFIGSIVVMAGGALAADWWIGLPEGAQPKFVGRQSCIECHQPQHEQFVGSHHDLAMDRATSETVLGDFNDSELTHHGITSRMFRRDGLYFINTEGPDGKLADFEIKYVFGVTPLQQYMVEFDRPDDLPENEIARLQVLRVSWDTLQKKWFHLDPPDVKEKLDPSDMLHWTGFAQCWNHMCADCHSTNLQKNYDVASGIYHTTFSEIDVSCEACHGPGSLHVQLAKAKSPFWDRKQGFALAKLKGTDNRPQVEMCATCHSRRRGVQPGHQAGCGYYDYFANELLHTNIYHADGQIQDEVYEYGSFIQSKMFHKGIRCSDCHNPHSAKLKYEGNKLCTNCHQHPAAKYDTFAHHHHKEGSAGASCVDCHMPSTTYMEVDPRRDHSIRIPRPDLSVKLGTGNACTGCHLQTDAATVKMRERPDLKSYADWLRASQRGESAVKNELTRIDRWADEHADKWYGSRRKKEPHFAEALHAARTNSVDAQRQLLAMIEKSTQPAIARATAIMEIRSFVNPQESSDTGVTKALVSVLKDSDPSVRAAAVIALQGASDDTIIRALVPVLDDPSRLVRTEAARVLARIPDEQLRGDKLLRLREVLAEFEASASLVNDRAEGHLMLGVLAESRGRLSDAQRHYENAMRVQPGVTGPRGQLAMLLERLIDEAQSQAQQASQQGNKAAMEAALGPIPSLHFEMERLRQDELSLIERDARLVPEEPLMQQQLGFARHTQGWRKEASHALLTAYLLDPRSTNAAYALAIYYRDTGWPEKALEIVADVNKNLSAPAHLRLLEAELKEELKARSSAGPAAK</sequence>
<keyword evidence="3" id="KW-0175">Coiled coil</keyword>
<keyword evidence="4" id="KW-0812">Transmembrane</keyword>
<dbReference type="PANTHER" id="PTHR35038:SF8">
    <property type="entry name" value="C-TYPE POLYHEME CYTOCHROME OMCC"/>
    <property type="match status" value="1"/>
</dbReference>
<keyword evidence="1" id="KW-0732">Signal</keyword>
<evidence type="ECO:0000259" key="5">
    <source>
        <dbReference type="Pfam" id="PF13435"/>
    </source>
</evidence>
<dbReference type="SUPFAM" id="SSF48695">
    <property type="entry name" value="Multiheme cytochromes"/>
    <property type="match status" value="1"/>
</dbReference>
<dbReference type="InterPro" id="IPR036280">
    <property type="entry name" value="Multihaem_cyt_sf"/>
</dbReference>
<dbReference type="InterPro" id="IPR011989">
    <property type="entry name" value="ARM-like"/>
</dbReference>
<dbReference type="SUPFAM" id="SSF48371">
    <property type="entry name" value="ARM repeat"/>
    <property type="match status" value="1"/>
</dbReference>
<keyword evidence="4" id="KW-1133">Transmembrane helix</keyword>
<dbReference type="KEGG" id="aagg:ETAA8_52220"/>
<keyword evidence="4" id="KW-0472">Membrane</keyword>
<dbReference type="GO" id="GO:0042279">
    <property type="term" value="F:nitrite reductase (cytochrome, ammonia-forming) activity"/>
    <property type="evidence" value="ECO:0007669"/>
    <property type="project" value="InterPro"/>
</dbReference>
<keyword evidence="7" id="KW-1185">Reference proteome</keyword>
<organism evidence="6 7">
    <name type="scientific">Anatilimnocola aggregata</name>
    <dbReference type="NCBI Taxonomy" id="2528021"/>
    <lineage>
        <taxon>Bacteria</taxon>
        <taxon>Pseudomonadati</taxon>
        <taxon>Planctomycetota</taxon>
        <taxon>Planctomycetia</taxon>
        <taxon>Pirellulales</taxon>
        <taxon>Pirellulaceae</taxon>
        <taxon>Anatilimnocola</taxon>
    </lineage>
</organism>
<dbReference type="PROSITE" id="PS50005">
    <property type="entry name" value="TPR"/>
    <property type="match status" value="1"/>
</dbReference>
<keyword evidence="2" id="KW-0802">TPR repeat</keyword>
<dbReference type="InterPro" id="IPR051829">
    <property type="entry name" value="Multiheme_Cytochr_ET"/>
</dbReference>
<evidence type="ECO:0000256" key="4">
    <source>
        <dbReference type="SAM" id="Phobius"/>
    </source>
</evidence>
<evidence type="ECO:0000313" key="6">
    <source>
        <dbReference type="EMBL" id="QDU30103.1"/>
    </source>
</evidence>
<reference evidence="6 7" key="1">
    <citation type="submission" date="2019-02" db="EMBL/GenBank/DDBJ databases">
        <title>Deep-cultivation of Planctomycetes and their phenomic and genomic characterization uncovers novel biology.</title>
        <authorList>
            <person name="Wiegand S."/>
            <person name="Jogler M."/>
            <person name="Boedeker C."/>
            <person name="Pinto D."/>
            <person name="Vollmers J."/>
            <person name="Rivas-Marin E."/>
            <person name="Kohn T."/>
            <person name="Peeters S.H."/>
            <person name="Heuer A."/>
            <person name="Rast P."/>
            <person name="Oberbeckmann S."/>
            <person name="Bunk B."/>
            <person name="Jeske O."/>
            <person name="Meyerdierks A."/>
            <person name="Storesund J.E."/>
            <person name="Kallscheuer N."/>
            <person name="Luecker S."/>
            <person name="Lage O.M."/>
            <person name="Pohl T."/>
            <person name="Merkel B.J."/>
            <person name="Hornburger P."/>
            <person name="Mueller R.-W."/>
            <person name="Bruemmer F."/>
            <person name="Labrenz M."/>
            <person name="Spormann A.M."/>
            <person name="Op den Camp H."/>
            <person name="Overmann J."/>
            <person name="Amann R."/>
            <person name="Jetten M.S.M."/>
            <person name="Mascher T."/>
            <person name="Medema M.H."/>
            <person name="Devos D.P."/>
            <person name="Kaster A.-K."/>
            <person name="Ovreas L."/>
            <person name="Rohde M."/>
            <person name="Galperin M.Y."/>
            <person name="Jogler C."/>
        </authorList>
    </citation>
    <scope>NUCLEOTIDE SEQUENCE [LARGE SCALE GENOMIC DNA]</scope>
    <source>
        <strain evidence="6 7">ETA_A8</strain>
    </source>
</reference>
<dbReference type="Gene3D" id="1.10.1130.10">
    <property type="entry name" value="Flavocytochrome C3, Chain A"/>
    <property type="match status" value="2"/>
</dbReference>
<protein>
    <submittedName>
        <fullName evidence="6">Cytochrome c552</fullName>
    </submittedName>
</protein>
<dbReference type="Proteomes" id="UP000315017">
    <property type="component" value="Chromosome"/>
</dbReference>
<dbReference type="InterPro" id="IPR003321">
    <property type="entry name" value="Cyt_c552"/>
</dbReference>
<dbReference type="GO" id="GO:0042597">
    <property type="term" value="C:periplasmic space"/>
    <property type="evidence" value="ECO:0007669"/>
    <property type="project" value="InterPro"/>
</dbReference>
<dbReference type="InterPro" id="IPR023155">
    <property type="entry name" value="Cyt_c-552/4"/>
</dbReference>
<feature type="transmembrane region" description="Helical" evidence="4">
    <location>
        <begin position="26"/>
        <end position="49"/>
    </location>
</feature>
<proteinExistence type="predicted"/>
<dbReference type="OrthoDB" id="234670at2"/>
<feature type="domain" description="Cytochrome c-552/4" evidence="5">
    <location>
        <begin position="206"/>
        <end position="244"/>
    </location>
</feature>
<evidence type="ECO:0000256" key="1">
    <source>
        <dbReference type="ARBA" id="ARBA00022729"/>
    </source>
</evidence>
<dbReference type="SUPFAM" id="SSF48452">
    <property type="entry name" value="TPR-like"/>
    <property type="match status" value="1"/>
</dbReference>
<feature type="coiled-coil region" evidence="3">
    <location>
        <begin position="678"/>
        <end position="705"/>
    </location>
</feature>
<dbReference type="InterPro" id="IPR016024">
    <property type="entry name" value="ARM-type_fold"/>
</dbReference>
<dbReference type="EMBL" id="CP036274">
    <property type="protein sequence ID" value="QDU30103.1"/>
    <property type="molecule type" value="Genomic_DNA"/>
</dbReference>
<dbReference type="RefSeq" id="WP_145095013.1">
    <property type="nucleotide sequence ID" value="NZ_CP036274.1"/>
</dbReference>
<dbReference type="Pfam" id="PF02335">
    <property type="entry name" value="Cytochrom_C552"/>
    <property type="match status" value="1"/>
</dbReference>
<feature type="repeat" description="TPR" evidence="2">
    <location>
        <begin position="637"/>
        <end position="670"/>
    </location>
</feature>
<evidence type="ECO:0000256" key="3">
    <source>
        <dbReference type="SAM" id="Coils"/>
    </source>
</evidence>